<dbReference type="GO" id="GO:0004174">
    <property type="term" value="F:electron-transferring-flavoprotein dehydrogenase activity"/>
    <property type="evidence" value="ECO:0007669"/>
    <property type="project" value="UniProtKB-UniRule"/>
</dbReference>
<evidence type="ECO:0000256" key="14">
    <source>
        <dbReference type="RuleBase" id="RU366068"/>
    </source>
</evidence>
<keyword evidence="8 14" id="KW-0249">Electron transport</keyword>
<dbReference type="SUPFAM" id="SSF54373">
    <property type="entry name" value="FAD-linked reductases, C-terminal domain"/>
    <property type="match status" value="1"/>
</dbReference>
<comment type="catalytic activity">
    <reaction evidence="14">
        <text>a ubiquinone + reduced [electron-transfer flavoprotein] = a ubiquinol + oxidized [electron-transfer flavoprotein] + H(+)</text>
        <dbReference type="Rhea" id="RHEA:24052"/>
        <dbReference type="Rhea" id="RHEA-COMP:9565"/>
        <dbReference type="Rhea" id="RHEA-COMP:9566"/>
        <dbReference type="Rhea" id="RHEA-COMP:10685"/>
        <dbReference type="Rhea" id="RHEA-COMP:10686"/>
        <dbReference type="ChEBI" id="CHEBI:15378"/>
        <dbReference type="ChEBI" id="CHEBI:16389"/>
        <dbReference type="ChEBI" id="CHEBI:17976"/>
        <dbReference type="ChEBI" id="CHEBI:57692"/>
        <dbReference type="ChEBI" id="CHEBI:58307"/>
        <dbReference type="EC" id="1.5.5.1"/>
    </reaction>
</comment>
<evidence type="ECO:0000256" key="5">
    <source>
        <dbReference type="ARBA" id="ARBA00022723"/>
    </source>
</evidence>
<keyword evidence="10 14" id="KW-0408">Iron</keyword>
<evidence type="ECO:0000259" key="16">
    <source>
        <dbReference type="Pfam" id="PF21162"/>
    </source>
</evidence>
<evidence type="ECO:0000256" key="3">
    <source>
        <dbReference type="ARBA" id="ARBA00022448"/>
    </source>
</evidence>
<dbReference type="Proteomes" id="UP000522590">
    <property type="component" value="Unassembled WGS sequence"/>
</dbReference>
<keyword evidence="9 14" id="KW-0560">Oxidoreductase</keyword>
<sequence length="546" mass="60108">MSETPREIMEFDVVIVGGGPSGLAAAIRLRQVAPDASVCLIEKGSEIGAHILSGAVIEPRALEELLPHWREEGAPLNTPVTEEQMLYLTQKGSLEIPFLDRVMPHMSNHGNHIVSLGDFCRWLAGRAEELGVEIYPGFAGAEVLVDDSGRVTGVATGDMGIGRDGQPGDNYAPGMELRAKYTLFAEGCRGSLTKQVTAMYNLRKGVDPQTYGLGIKELWEIPKEMHRPGLVQHSFGWPLDDRTYGGAWMYHFGDNLVSYGFVTGLDYPNTWLSPFDEMQRVKLHPAFRPYFEGGRRIAYGARALSEGGIQSIPRLTFPGGALIGDTAGFLNVPKIKGTHTAMKSGMLAAEAVAEALATDRVEPGSYTRRIRDSWLWAELRAVRNIRPAFAKFGMKGGALYSGIDAMLLRGRAPWTLHTRHSDNEVLEPASISEKISYPKPDGKITFDRLSSVFLSNTNHEEDQPVHLKVRNMSLWKTVNWDVFRAPESRYCPAAVYEVADEATDPHLQINSQNCVHCKTCDIKDPAQNIDWVTPEGAGGPNYPGGM</sequence>
<dbReference type="GO" id="GO:0016020">
    <property type="term" value="C:membrane"/>
    <property type="evidence" value="ECO:0007669"/>
    <property type="project" value="UniProtKB-SubCell"/>
</dbReference>
<dbReference type="PANTHER" id="PTHR10617:SF107">
    <property type="entry name" value="ELECTRON TRANSFER FLAVOPROTEIN-UBIQUINONE OXIDOREDUCTASE, MITOCHONDRIAL"/>
    <property type="match status" value="1"/>
</dbReference>
<dbReference type="GO" id="GO:0051539">
    <property type="term" value="F:4 iron, 4 sulfur cluster binding"/>
    <property type="evidence" value="ECO:0007669"/>
    <property type="project" value="UniProtKB-UniRule"/>
</dbReference>
<dbReference type="RefSeq" id="WP_176642701.1">
    <property type="nucleotide sequence ID" value="NZ_JABXXS010000008.1"/>
</dbReference>
<keyword evidence="13" id="KW-0472">Membrane</keyword>
<feature type="domain" description="ETF-QO/FixX C-terminal" evidence="15">
    <location>
        <begin position="442"/>
        <end position="542"/>
    </location>
</feature>
<protein>
    <recommendedName>
        <fullName evidence="14">Electron transfer flavoprotein-ubiquinone oxidoreductase</fullName>
        <shortName evidence="14">ETF-QO</shortName>
        <ecNumber evidence="14">1.5.5.1</ecNumber>
    </recommendedName>
</protein>
<dbReference type="InterPro" id="IPR036188">
    <property type="entry name" value="FAD/NAD-bd_sf"/>
</dbReference>
<evidence type="ECO:0000256" key="13">
    <source>
        <dbReference type="ARBA" id="ARBA00023136"/>
    </source>
</evidence>
<evidence type="ECO:0000259" key="15">
    <source>
        <dbReference type="Pfam" id="PF05187"/>
    </source>
</evidence>
<dbReference type="SUPFAM" id="SSF51905">
    <property type="entry name" value="FAD/NAD(P)-binding domain"/>
    <property type="match status" value="1"/>
</dbReference>
<keyword evidence="5 14" id="KW-0479">Metal-binding</keyword>
<dbReference type="Gene3D" id="3.30.9.90">
    <property type="match status" value="1"/>
</dbReference>
<comment type="subcellular location">
    <subcellularLocation>
        <location evidence="2">Membrane</location>
    </subcellularLocation>
</comment>
<evidence type="ECO:0000256" key="12">
    <source>
        <dbReference type="ARBA" id="ARBA00023075"/>
    </source>
</evidence>
<keyword evidence="6 14" id="KW-0274">FAD</keyword>
<evidence type="ECO:0000313" key="18">
    <source>
        <dbReference type="Proteomes" id="UP000522590"/>
    </source>
</evidence>
<keyword evidence="4 14" id="KW-0285">Flavoprotein</keyword>
<accession>A0A850P0X5</accession>
<evidence type="ECO:0000256" key="11">
    <source>
        <dbReference type="ARBA" id="ARBA00023014"/>
    </source>
</evidence>
<comment type="function">
    <text evidence="14">Accepts electrons from ETF and reduces ubiquinone.</text>
</comment>
<dbReference type="InterPro" id="IPR007859">
    <property type="entry name" value="ETF-QO/FixX_C"/>
</dbReference>
<comment type="cofactor">
    <cofactor evidence="14">
        <name>[4Fe-4S] cluster</name>
        <dbReference type="ChEBI" id="CHEBI:49883"/>
    </cofactor>
    <text evidence="14">Binds 1 [4Fe-4S] cluster.</text>
</comment>
<dbReference type="Pfam" id="PF13450">
    <property type="entry name" value="NAD_binding_8"/>
    <property type="match status" value="1"/>
</dbReference>
<feature type="domain" description="ETF-QO/FixC ubiquinone-binding" evidence="16">
    <location>
        <begin position="211"/>
        <end position="304"/>
    </location>
</feature>
<dbReference type="GO" id="GO:0046872">
    <property type="term" value="F:metal ion binding"/>
    <property type="evidence" value="ECO:0007669"/>
    <property type="project" value="UniProtKB-KW"/>
</dbReference>
<evidence type="ECO:0000256" key="9">
    <source>
        <dbReference type="ARBA" id="ARBA00023002"/>
    </source>
</evidence>
<dbReference type="Gene3D" id="3.30.70.20">
    <property type="match status" value="1"/>
</dbReference>
<dbReference type="AlphaFoldDB" id="A0A850P0X5"/>
<evidence type="ECO:0000256" key="1">
    <source>
        <dbReference type="ARBA" id="ARBA00001974"/>
    </source>
</evidence>
<dbReference type="Pfam" id="PF21162">
    <property type="entry name" value="ETFQO_UQ-bd"/>
    <property type="match status" value="1"/>
</dbReference>
<comment type="cofactor">
    <cofactor evidence="1 14">
        <name>FAD</name>
        <dbReference type="ChEBI" id="CHEBI:57692"/>
    </cofactor>
</comment>
<dbReference type="SUPFAM" id="SSF54862">
    <property type="entry name" value="4Fe-4S ferredoxins"/>
    <property type="match status" value="1"/>
</dbReference>
<reference evidence="17 18" key="1">
    <citation type="submission" date="2020-06" db="EMBL/GenBank/DDBJ databases">
        <title>Description of novel acetic acid bacteria.</title>
        <authorList>
            <person name="Sombolestani A."/>
        </authorList>
    </citation>
    <scope>NUCLEOTIDE SEQUENCE [LARGE SCALE GENOMIC DNA]</scope>
    <source>
        <strain evidence="17 18">LMG 25</strain>
    </source>
</reference>
<keyword evidence="7" id="KW-0809">Transit peptide</keyword>
<dbReference type="EMBL" id="JABXXS010000008">
    <property type="protein sequence ID" value="NVN36340.1"/>
    <property type="molecule type" value="Genomic_DNA"/>
</dbReference>
<keyword evidence="11 14" id="KW-0411">Iron-sulfur</keyword>
<evidence type="ECO:0000256" key="2">
    <source>
        <dbReference type="ARBA" id="ARBA00004370"/>
    </source>
</evidence>
<dbReference type="EC" id="1.5.5.1" evidence="14"/>
<organism evidence="17 18">
    <name type="scientific">Komagataeibacter swingsii</name>
    <dbReference type="NCBI Taxonomy" id="215220"/>
    <lineage>
        <taxon>Bacteria</taxon>
        <taxon>Pseudomonadati</taxon>
        <taxon>Pseudomonadota</taxon>
        <taxon>Alphaproteobacteria</taxon>
        <taxon>Acetobacterales</taxon>
        <taxon>Acetobacteraceae</taxon>
        <taxon>Komagataeibacter</taxon>
    </lineage>
</organism>
<proteinExistence type="predicted"/>
<gene>
    <name evidence="17" type="ORF">HUK81_05185</name>
</gene>
<dbReference type="InterPro" id="IPR049398">
    <property type="entry name" value="ETF-QO/FixC_UQ-bd"/>
</dbReference>
<name>A0A850P0X5_9PROT</name>
<keyword evidence="12 14" id="KW-0830">Ubiquinone</keyword>
<dbReference type="InterPro" id="IPR040156">
    <property type="entry name" value="ETF-QO"/>
</dbReference>
<dbReference type="PANTHER" id="PTHR10617">
    <property type="entry name" value="ELECTRON TRANSFER FLAVOPROTEIN-UBIQUINONE OXIDOREDUCTASE"/>
    <property type="match status" value="1"/>
</dbReference>
<evidence type="ECO:0000256" key="7">
    <source>
        <dbReference type="ARBA" id="ARBA00022946"/>
    </source>
</evidence>
<evidence type="ECO:0000256" key="8">
    <source>
        <dbReference type="ARBA" id="ARBA00022982"/>
    </source>
</evidence>
<dbReference type="FunFam" id="3.30.70.20:FF:000015">
    <property type="entry name" value="Electron transfer flavoprotein-ubiquinone oxidoreductase"/>
    <property type="match status" value="1"/>
</dbReference>
<dbReference type="Pfam" id="PF05187">
    <property type="entry name" value="Fer4_ETF_QO"/>
    <property type="match status" value="1"/>
</dbReference>
<evidence type="ECO:0000256" key="6">
    <source>
        <dbReference type="ARBA" id="ARBA00022827"/>
    </source>
</evidence>
<dbReference type="Gene3D" id="3.50.50.60">
    <property type="entry name" value="FAD/NAD(P)-binding domain"/>
    <property type="match status" value="1"/>
</dbReference>
<evidence type="ECO:0000256" key="10">
    <source>
        <dbReference type="ARBA" id="ARBA00023004"/>
    </source>
</evidence>
<keyword evidence="3 14" id="KW-0813">Transport</keyword>
<evidence type="ECO:0000313" key="17">
    <source>
        <dbReference type="EMBL" id="NVN36340.1"/>
    </source>
</evidence>
<comment type="caution">
    <text evidence="17">The sequence shown here is derived from an EMBL/GenBank/DDBJ whole genome shotgun (WGS) entry which is preliminary data.</text>
</comment>
<evidence type="ECO:0000256" key="4">
    <source>
        <dbReference type="ARBA" id="ARBA00022630"/>
    </source>
</evidence>
<dbReference type="PRINTS" id="PR00420">
    <property type="entry name" value="RNGMNOXGNASE"/>
</dbReference>